<keyword evidence="1" id="KW-1133">Transmembrane helix</keyword>
<name>A0AAD1KVW0_THETH</name>
<proteinExistence type="predicted"/>
<accession>A0AAD1KVW0</accession>
<sequence>MVQAEGLTKRYRKAVAVEGLTFGVGPGEVYALLALGLAVWVFGREDVVFRN</sequence>
<dbReference type="EMBL" id="AP024926">
    <property type="protein sequence ID" value="BCZ87854.1"/>
    <property type="molecule type" value="Genomic_DNA"/>
</dbReference>
<gene>
    <name evidence="2" type="ORF">TthAA11_20360</name>
</gene>
<dbReference type="Proteomes" id="UP000825379">
    <property type="component" value="Chromosome"/>
</dbReference>
<keyword evidence="1" id="KW-0812">Transmembrane</keyword>
<protein>
    <submittedName>
        <fullName evidence="2">Uncharacterized protein</fullName>
    </submittedName>
</protein>
<feature type="transmembrane region" description="Helical" evidence="1">
    <location>
        <begin position="20"/>
        <end position="42"/>
    </location>
</feature>
<organism evidence="2 3">
    <name type="scientific">Thermus thermophilus</name>
    <dbReference type="NCBI Taxonomy" id="274"/>
    <lineage>
        <taxon>Bacteria</taxon>
        <taxon>Thermotogati</taxon>
        <taxon>Deinococcota</taxon>
        <taxon>Deinococci</taxon>
        <taxon>Thermales</taxon>
        <taxon>Thermaceae</taxon>
        <taxon>Thermus</taxon>
    </lineage>
</organism>
<evidence type="ECO:0000256" key="1">
    <source>
        <dbReference type="SAM" id="Phobius"/>
    </source>
</evidence>
<keyword evidence="1" id="KW-0472">Membrane</keyword>
<evidence type="ECO:0000313" key="2">
    <source>
        <dbReference type="EMBL" id="BCZ87854.1"/>
    </source>
</evidence>
<evidence type="ECO:0000313" key="3">
    <source>
        <dbReference type="Proteomes" id="UP000825379"/>
    </source>
</evidence>
<reference evidence="2" key="1">
    <citation type="submission" date="2021-07" db="EMBL/GenBank/DDBJ databases">
        <title>Complete genome sequences of four Thermus thermophilus strains isolated from Arima Hot Spring in Japan.</title>
        <authorList>
            <person name="Tomariguchi N."/>
            <person name="Ueno Y."/>
            <person name="Miyazaki K."/>
        </authorList>
    </citation>
    <scope>NUCLEOTIDE SEQUENCE</scope>
    <source>
        <strain evidence="2">AA1-1</strain>
    </source>
</reference>
<dbReference type="AlphaFoldDB" id="A0AAD1KVW0"/>